<reference evidence="2 3" key="1">
    <citation type="submission" date="2020-08" db="EMBL/GenBank/DDBJ databases">
        <title>Bridging the membrane lipid divide: bacteria of the FCB group superphylum have the potential to synthesize archaeal ether lipids.</title>
        <authorList>
            <person name="Villanueva L."/>
            <person name="Von Meijenfeldt F.A.B."/>
            <person name="Westbye A.B."/>
            <person name="Yadav S."/>
            <person name="Hopmans E.C."/>
            <person name="Dutilh B.E."/>
            <person name="Sinninghe Damste J.S."/>
        </authorList>
    </citation>
    <scope>NUCLEOTIDE SEQUENCE [LARGE SCALE GENOMIC DNA]</scope>
    <source>
        <strain evidence="2">NIOZ-UU47</strain>
    </source>
</reference>
<keyword evidence="1" id="KW-0812">Transmembrane</keyword>
<feature type="non-terminal residue" evidence="2">
    <location>
        <position position="241"/>
    </location>
</feature>
<feature type="transmembrane region" description="Helical" evidence="1">
    <location>
        <begin position="102"/>
        <end position="122"/>
    </location>
</feature>
<feature type="transmembrane region" description="Helical" evidence="1">
    <location>
        <begin position="30"/>
        <end position="51"/>
    </location>
</feature>
<name>A0A8J6NCK8_9BACT</name>
<keyword evidence="1" id="KW-1133">Transmembrane helix</keyword>
<evidence type="ECO:0000256" key="1">
    <source>
        <dbReference type="SAM" id="Phobius"/>
    </source>
</evidence>
<evidence type="ECO:0000313" key="3">
    <source>
        <dbReference type="Proteomes" id="UP000614424"/>
    </source>
</evidence>
<dbReference type="AlphaFoldDB" id="A0A8J6NCK8"/>
<feature type="transmembrane region" description="Helical" evidence="1">
    <location>
        <begin position="184"/>
        <end position="202"/>
    </location>
</feature>
<sequence>MIYNNLIYLIVVIFILSTNSVPDAPQLSPTITALLFAAKGLFFWLLVYACYVRKRVDKVSEYFKAEQKFSILAIGSVAVDVYVLDCQYYFAALPFTDSLPILVSLGGILLFFFYLCIAWAGARESYSVVFGRSYSAGAFLRSNISNNIPIILPWLLLSLLFDLLLLLPVPAVYDFLRSSWGEPLFFVTFFIMLAVTFPEIIIRLWKCEPLPEGPVRSHIEDFCQRHKLRYANVMLWPLFEG</sequence>
<feature type="transmembrane region" description="Helical" evidence="1">
    <location>
        <begin position="150"/>
        <end position="172"/>
    </location>
</feature>
<organism evidence="2 3">
    <name type="scientific">Candidatus Desulfobia pelagia</name>
    <dbReference type="NCBI Taxonomy" id="2841692"/>
    <lineage>
        <taxon>Bacteria</taxon>
        <taxon>Pseudomonadati</taxon>
        <taxon>Thermodesulfobacteriota</taxon>
        <taxon>Desulfobulbia</taxon>
        <taxon>Desulfobulbales</taxon>
        <taxon>Desulfobulbaceae</taxon>
        <taxon>Candidatus Desulfobia</taxon>
    </lineage>
</organism>
<feature type="transmembrane region" description="Helical" evidence="1">
    <location>
        <begin position="71"/>
        <end position="90"/>
    </location>
</feature>
<dbReference type="EMBL" id="JACNJZ010000058">
    <property type="protein sequence ID" value="MBC8316870.1"/>
    <property type="molecule type" value="Genomic_DNA"/>
</dbReference>
<accession>A0A8J6NCK8</accession>
<protein>
    <submittedName>
        <fullName evidence="2">Peptidase M48</fullName>
    </submittedName>
</protein>
<proteinExistence type="predicted"/>
<gene>
    <name evidence="2" type="ORF">H8E41_03125</name>
</gene>
<comment type="caution">
    <text evidence="2">The sequence shown here is derived from an EMBL/GenBank/DDBJ whole genome shotgun (WGS) entry which is preliminary data.</text>
</comment>
<keyword evidence="1" id="KW-0472">Membrane</keyword>
<dbReference type="Proteomes" id="UP000614424">
    <property type="component" value="Unassembled WGS sequence"/>
</dbReference>
<evidence type="ECO:0000313" key="2">
    <source>
        <dbReference type="EMBL" id="MBC8316870.1"/>
    </source>
</evidence>